<dbReference type="GeneID" id="78462147"/>
<dbReference type="RefSeq" id="WP_028069309.1">
    <property type="nucleotide sequence ID" value="NZ_JALHSB010000019.1"/>
</dbReference>
<name>A0A4U9UNT3_9SPHI</name>
<dbReference type="KEGG" id="stha:NCTC11429_01379"/>
<proteinExistence type="predicted"/>
<organism evidence="1 2">
    <name type="scientific">Sphingobacterium thalpophilum</name>
    <dbReference type="NCBI Taxonomy" id="259"/>
    <lineage>
        <taxon>Bacteria</taxon>
        <taxon>Pseudomonadati</taxon>
        <taxon>Bacteroidota</taxon>
        <taxon>Sphingobacteriia</taxon>
        <taxon>Sphingobacteriales</taxon>
        <taxon>Sphingobacteriaceae</taxon>
        <taxon>Sphingobacterium</taxon>
    </lineage>
</organism>
<accession>A0A4U9UNT3</accession>
<dbReference type="EMBL" id="LR590484">
    <property type="protein sequence ID" value="VTR34713.1"/>
    <property type="molecule type" value="Genomic_DNA"/>
</dbReference>
<protein>
    <submittedName>
        <fullName evidence="1">Uncharacterized protein</fullName>
    </submittedName>
</protein>
<dbReference type="Proteomes" id="UP000308196">
    <property type="component" value="Chromosome"/>
</dbReference>
<gene>
    <name evidence="1" type="ORF">NCTC11429_01379</name>
</gene>
<evidence type="ECO:0000313" key="1">
    <source>
        <dbReference type="EMBL" id="VTR34713.1"/>
    </source>
</evidence>
<evidence type="ECO:0000313" key="2">
    <source>
        <dbReference type="Proteomes" id="UP000308196"/>
    </source>
</evidence>
<reference evidence="1 2" key="1">
    <citation type="submission" date="2019-05" db="EMBL/GenBank/DDBJ databases">
        <authorList>
            <consortium name="Pathogen Informatics"/>
        </authorList>
    </citation>
    <scope>NUCLEOTIDE SEQUENCE [LARGE SCALE GENOMIC DNA]</scope>
    <source>
        <strain evidence="1 2">NCTC11429</strain>
    </source>
</reference>
<dbReference type="STRING" id="1123265.GCA_000686625_01817"/>
<dbReference type="AlphaFoldDB" id="A0A4U9UNT3"/>
<sequence length="126" mass="14180">MENQQFSFDGPGVRNWQNYLYAQHPIVIEEERIYIETDLLGWLPERFQLTAAQLQYAADLGSAAQDYFASQVAGAIALRIPILLEREPPEEGGGNSKTGSVTQRFTPMSSDTASYSRLLIIQFNYS</sequence>